<keyword evidence="1" id="KW-0812">Transmembrane</keyword>
<evidence type="ECO:0000256" key="1">
    <source>
        <dbReference type="SAM" id="Phobius"/>
    </source>
</evidence>
<dbReference type="Pfam" id="PF03583">
    <property type="entry name" value="LIP"/>
    <property type="match status" value="1"/>
</dbReference>
<gene>
    <name evidence="2" type="ORF">ACFSYH_09950</name>
</gene>
<reference evidence="3" key="1">
    <citation type="journal article" date="2019" name="Int. J. Syst. Evol. Microbiol.">
        <title>The Global Catalogue of Microorganisms (GCM) 10K type strain sequencing project: providing services to taxonomists for standard genome sequencing and annotation.</title>
        <authorList>
            <consortium name="The Broad Institute Genomics Platform"/>
            <consortium name="The Broad Institute Genome Sequencing Center for Infectious Disease"/>
            <person name="Wu L."/>
            <person name="Ma J."/>
        </authorList>
    </citation>
    <scope>NUCLEOTIDE SEQUENCE [LARGE SCALE GENOMIC DNA]</scope>
    <source>
        <strain evidence="3">KCTC 33576</strain>
    </source>
</reference>
<dbReference type="RefSeq" id="WP_377466819.1">
    <property type="nucleotide sequence ID" value="NZ_JBHUOP010000004.1"/>
</dbReference>
<keyword evidence="1" id="KW-1133">Transmembrane helix</keyword>
<dbReference type="PANTHER" id="PTHR34853:SF1">
    <property type="entry name" value="LIPASE 5"/>
    <property type="match status" value="1"/>
</dbReference>
<dbReference type="SUPFAM" id="SSF53474">
    <property type="entry name" value="alpha/beta-Hydrolases"/>
    <property type="match status" value="1"/>
</dbReference>
<feature type="transmembrane region" description="Helical" evidence="1">
    <location>
        <begin position="105"/>
        <end position="123"/>
    </location>
</feature>
<dbReference type="EMBL" id="JBHUOP010000004">
    <property type="protein sequence ID" value="MFD2840890.1"/>
    <property type="molecule type" value="Genomic_DNA"/>
</dbReference>
<dbReference type="InterPro" id="IPR029058">
    <property type="entry name" value="AB_hydrolase_fold"/>
</dbReference>
<feature type="transmembrane region" description="Helical" evidence="1">
    <location>
        <begin position="53"/>
        <end position="73"/>
    </location>
</feature>
<feature type="transmembrane region" description="Helical" evidence="1">
    <location>
        <begin position="29"/>
        <end position="47"/>
    </location>
</feature>
<comment type="caution">
    <text evidence="2">The sequence shown here is derived from an EMBL/GenBank/DDBJ whole genome shotgun (WGS) entry which is preliminary data.</text>
</comment>
<dbReference type="Proteomes" id="UP001597391">
    <property type="component" value="Unassembled WGS sequence"/>
</dbReference>
<accession>A0ABW5XEH4</accession>
<dbReference type="InterPro" id="IPR005152">
    <property type="entry name" value="Lipase_secreted"/>
</dbReference>
<keyword evidence="1" id="KW-0472">Membrane</keyword>
<name>A0ABW5XEH4_9MICO</name>
<dbReference type="PANTHER" id="PTHR34853">
    <property type="match status" value="1"/>
</dbReference>
<evidence type="ECO:0000313" key="2">
    <source>
        <dbReference type="EMBL" id="MFD2840890.1"/>
    </source>
</evidence>
<proteinExistence type="predicted"/>
<feature type="transmembrane region" description="Helical" evidence="1">
    <location>
        <begin position="207"/>
        <end position="226"/>
    </location>
</feature>
<organism evidence="2 3">
    <name type="scientific">Populibacterium corticicola</name>
    <dbReference type="NCBI Taxonomy" id="1812826"/>
    <lineage>
        <taxon>Bacteria</taxon>
        <taxon>Bacillati</taxon>
        <taxon>Actinomycetota</taxon>
        <taxon>Actinomycetes</taxon>
        <taxon>Micrococcales</taxon>
        <taxon>Jonesiaceae</taxon>
        <taxon>Populibacterium</taxon>
    </lineage>
</organism>
<keyword evidence="3" id="KW-1185">Reference proteome</keyword>
<protein>
    <submittedName>
        <fullName evidence="2">Lipase family protein</fullName>
    </submittedName>
</protein>
<feature type="transmembrane region" description="Helical" evidence="1">
    <location>
        <begin position="167"/>
        <end position="186"/>
    </location>
</feature>
<dbReference type="Gene3D" id="3.40.50.1820">
    <property type="entry name" value="alpha/beta hydrolase"/>
    <property type="match status" value="2"/>
</dbReference>
<feature type="transmembrane region" description="Helical" evidence="1">
    <location>
        <begin position="144"/>
        <end position="161"/>
    </location>
</feature>
<evidence type="ECO:0000313" key="3">
    <source>
        <dbReference type="Proteomes" id="UP001597391"/>
    </source>
</evidence>
<sequence>MPQVNSSSVTGRERWQPVGWLSHLRTSPIVQAIGGVISLAAGALLIVRPLSALLTLIVGIAVLCGLSGVRMALSVPRHPLRWIYTLGLAALSYGMLAFLPAVARLVPLIGAVFLVACGVRLAYRATRRDPQVSGVRAAMVRGSRVAYSLTSILAAWLFWTWPDAASVVVAAMFSLTLMYIGIALLAKGVRHHFPAGRGSRRRTQATLIVQVVGSALALALVSSAIFGTVRIQSDSAAVDEFYTWEQDIPETPGRVLRVEDYEGTAPEGSHALRILYSTTRSDGSPALASAVIAYPTDDGRDPRTVLAWQHGTTGVAQACGPSLRPDALTELAIPGISQAISRGWVVVATDYPGQGTPGRYPYLIGEGEGRATLDAIRAVGQIPEAKASRSAWVWGHSQGGHATLWAGQIAQRYAPELELLGVAALSAASDPLVLAEKIAGPGAHSAIGDVVTSFVLVPYVDEYSDITLAATVHPVGQGIVETFASRCVSDGSLLVSALTAMTFGLDAPLYRLDLHQGPVHSRLSENIADGMVPMPLFLGQGTDDETIPIKMQRDLSNQLCTIGRTVETHEYPGKTHMSVIEQGSPLIGDLYTWADAVYSGATPTNCDT</sequence>